<evidence type="ECO:0000256" key="1">
    <source>
        <dbReference type="ARBA" id="ARBA00005889"/>
    </source>
</evidence>
<dbReference type="GO" id="GO:0006355">
    <property type="term" value="P:regulation of DNA-templated transcription"/>
    <property type="evidence" value="ECO:0007669"/>
    <property type="project" value="UniProtKB-UniRule"/>
</dbReference>
<dbReference type="InterPro" id="IPR018289">
    <property type="entry name" value="MULE_transposase_dom"/>
</dbReference>
<dbReference type="STRING" id="3983.A0A2C9UQG8"/>
<dbReference type="Gramene" id="Manes.13G062100.10.v8.1">
    <property type="protein sequence ID" value="Manes.13G062100.10.v8.1.CDS"/>
    <property type="gene ID" value="Manes.13G062100.v8.1"/>
</dbReference>
<keyword evidence="3 5" id="KW-0863">Zinc-finger</keyword>
<dbReference type="SMART" id="SM00575">
    <property type="entry name" value="ZnF_PMZ"/>
    <property type="match status" value="1"/>
</dbReference>
<dbReference type="PANTHER" id="PTHR31669">
    <property type="entry name" value="PROTEIN FAR1-RELATED SEQUENCE 10-RELATED"/>
    <property type="match status" value="1"/>
</dbReference>
<dbReference type="Gramene" id="Manes.13G062100.3.v8.1">
    <property type="protein sequence ID" value="Manes.13G062100.3.v8.1.CDS"/>
    <property type="gene ID" value="Manes.13G062100.v8.1"/>
</dbReference>
<dbReference type="PANTHER" id="PTHR31669:SF174">
    <property type="entry name" value="PROTEIN FAR1-RELATED SEQUENCE 10-RELATED"/>
    <property type="match status" value="1"/>
</dbReference>
<dbReference type="Proteomes" id="UP000091857">
    <property type="component" value="Chromosome 13"/>
</dbReference>
<gene>
    <name evidence="8" type="ORF">MANES_13G062100v8</name>
</gene>
<accession>A0A2C9UQG8</accession>
<evidence type="ECO:0000313" key="8">
    <source>
        <dbReference type="EMBL" id="OAY33006.1"/>
    </source>
</evidence>
<evidence type="ECO:0000256" key="2">
    <source>
        <dbReference type="ARBA" id="ARBA00022723"/>
    </source>
</evidence>
<dbReference type="Pfam" id="PF10551">
    <property type="entry name" value="MULE"/>
    <property type="match status" value="1"/>
</dbReference>
<dbReference type="Pfam" id="PF04434">
    <property type="entry name" value="SWIM"/>
    <property type="match status" value="1"/>
</dbReference>
<dbReference type="GO" id="GO:0008270">
    <property type="term" value="F:zinc ion binding"/>
    <property type="evidence" value="ECO:0007669"/>
    <property type="project" value="UniProtKB-UniRule"/>
</dbReference>
<keyword evidence="6" id="KW-0539">Nucleus</keyword>
<comment type="caution">
    <text evidence="8">The sequence shown here is derived from an EMBL/GenBank/DDBJ whole genome shotgun (WGS) entry which is preliminary data.</text>
</comment>
<evidence type="ECO:0000259" key="7">
    <source>
        <dbReference type="PROSITE" id="PS50966"/>
    </source>
</evidence>
<dbReference type="Pfam" id="PF26175">
    <property type="entry name" value="HTH_FAR1"/>
    <property type="match status" value="1"/>
</dbReference>
<dbReference type="Gramene" id="Manes.13G062100.7.v8.1">
    <property type="protein sequence ID" value="Manes.13G062100.7.v8.1.CDS"/>
    <property type="gene ID" value="Manes.13G062100.v8.1"/>
</dbReference>
<dbReference type="EMBL" id="CM004399">
    <property type="protein sequence ID" value="OAY33006.1"/>
    <property type="molecule type" value="Genomic_DNA"/>
</dbReference>
<evidence type="ECO:0000313" key="9">
    <source>
        <dbReference type="Proteomes" id="UP000091857"/>
    </source>
</evidence>
<keyword evidence="9" id="KW-1185">Reference proteome</keyword>
<evidence type="ECO:0000256" key="5">
    <source>
        <dbReference type="PROSITE-ProRule" id="PRU00325"/>
    </source>
</evidence>
<dbReference type="InterPro" id="IPR004330">
    <property type="entry name" value="FAR1_DNA_bnd_dom"/>
</dbReference>
<dbReference type="Gramene" id="Manes.13G062100.2.v8.1">
    <property type="protein sequence ID" value="Manes.13G062100.2.v8.1.CDS"/>
    <property type="gene ID" value="Manes.13G062100.v8.1"/>
</dbReference>
<comment type="subcellular location">
    <subcellularLocation>
        <location evidence="6">Nucleus</location>
    </subcellularLocation>
</comment>
<dbReference type="OrthoDB" id="591056at2759"/>
<dbReference type="InterPro" id="IPR031052">
    <property type="entry name" value="FHY3/FAR1"/>
</dbReference>
<evidence type="ECO:0000256" key="4">
    <source>
        <dbReference type="ARBA" id="ARBA00022833"/>
    </source>
</evidence>
<dbReference type="OMA" id="NEEIHCS"/>
<keyword evidence="2 6" id="KW-0479">Metal-binding</keyword>
<dbReference type="InterPro" id="IPR006564">
    <property type="entry name" value="Znf_PMZ"/>
</dbReference>
<dbReference type="InterPro" id="IPR058778">
    <property type="entry name" value="HTH_FAR1-11-like"/>
</dbReference>
<keyword evidence="4 6" id="KW-0862">Zinc</keyword>
<comment type="function">
    <text evidence="6">Putative transcription activator involved in regulating light control of development.</text>
</comment>
<reference evidence="9" key="1">
    <citation type="journal article" date="2016" name="Nat. Biotechnol.">
        <title>Sequencing wild and cultivated cassava and related species reveals extensive interspecific hybridization and genetic diversity.</title>
        <authorList>
            <person name="Bredeson J.V."/>
            <person name="Lyons J.B."/>
            <person name="Prochnik S.E."/>
            <person name="Wu G.A."/>
            <person name="Ha C.M."/>
            <person name="Edsinger-Gonzales E."/>
            <person name="Grimwood J."/>
            <person name="Schmutz J."/>
            <person name="Rabbi I.Y."/>
            <person name="Egesi C."/>
            <person name="Nauluvula P."/>
            <person name="Lebot V."/>
            <person name="Ndunguru J."/>
            <person name="Mkamilo G."/>
            <person name="Bart R.S."/>
            <person name="Setter T.L."/>
            <person name="Gleadow R.M."/>
            <person name="Kulakow P."/>
            <person name="Ferguson M.E."/>
            <person name="Rounsley S."/>
            <person name="Rokhsar D.S."/>
        </authorList>
    </citation>
    <scope>NUCLEOTIDE SEQUENCE [LARGE SCALE GENOMIC DNA]</scope>
    <source>
        <strain evidence="9">cv. AM560-2</strain>
    </source>
</reference>
<protein>
    <recommendedName>
        <fullName evidence="6">Protein FAR1-RELATED SEQUENCE</fullName>
    </recommendedName>
</protein>
<evidence type="ECO:0000256" key="6">
    <source>
        <dbReference type="RuleBase" id="RU367018"/>
    </source>
</evidence>
<proteinExistence type="inferred from homology"/>
<name>A0A2C9UQG8_MANES</name>
<feature type="domain" description="SWIM-type" evidence="7">
    <location>
        <begin position="566"/>
        <end position="601"/>
    </location>
</feature>
<dbReference type="GO" id="GO:0005634">
    <property type="term" value="C:nucleus"/>
    <property type="evidence" value="ECO:0007669"/>
    <property type="project" value="UniProtKB-SubCell"/>
</dbReference>
<dbReference type="Gramene" id="Manes.13G062100.9.v8.1">
    <property type="protein sequence ID" value="Manes.13G062100.9.v8.1.CDS"/>
    <property type="gene ID" value="Manes.13G062100.v8.1"/>
</dbReference>
<comment type="similarity">
    <text evidence="1 6">Belongs to the FHY3/FAR1 family.</text>
</comment>
<dbReference type="AlphaFoldDB" id="A0A2C9UQG8"/>
<dbReference type="InterPro" id="IPR007527">
    <property type="entry name" value="Znf_SWIM"/>
</dbReference>
<evidence type="ECO:0000256" key="3">
    <source>
        <dbReference type="ARBA" id="ARBA00022771"/>
    </source>
</evidence>
<sequence length="692" mass="80204">MATKPSNNIWIRRQQCPCGDWKCYIKYEGDEQTSVSSHLVKNETSSISSSAEVVFTPYVGQIFISDDDAFEYYSNFARKNGFSIRKARSTESQNLGIYRRDFVCYRSGFNQPRKKANVEHPRDRKSVRCGCDAKLYLTKEIVDGVIQWYVSQFSNVHNHELLEDDQVRLLPAYRKIQEADQERILLLSKAGFPVNRIVKVLELEKGVQPGQLPFIEKDVRNFVRTCKKTVQENDALLTGKRENDTFELLEACKAMVERDADFTYDYTTDENEKVENIAWSYGDSVRAYTVYGDVVTFDTTYRSITYGLLLGMWFGMDNHGKAILFGCVLLQDESSDSFAWALQSFVRFMRGRHPQTIITDIDSGLRDAIARELENTKHIICKWHILSKLVSWFSLALGSQFEDFKAQFDLLCQLESVEDFEHQWNLLVARYGLSSDKHIGLLFSYRGYWSVSYIKGYFLARTMTAEFSQCLDVFLKRVLRGQTCLQVFFEQVVLAANFGNQSKDGMQYMHIRTCMPIEEHARSVLTPYAFNVFQREIILSLQYGTQEMADGSYLLRHYKKMDGECLVIWIPEEEQIHCSCKEFDQSGILCRHSLRVLALKNYFQLPEKYLPLRWRREHSVLPMDDQNAQSNSDECAQAFHSLAETLLTESLVSKERFTYVHRELTGLLDHVRTMPTTEDFSLNMANNNISES</sequence>
<dbReference type="PROSITE" id="PS50966">
    <property type="entry name" value="ZF_SWIM"/>
    <property type="match status" value="1"/>
</dbReference>
<organism evidence="8 9">
    <name type="scientific">Manihot esculenta</name>
    <name type="common">Cassava</name>
    <name type="synonym">Jatropha manihot</name>
    <dbReference type="NCBI Taxonomy" id="3983"/>
    <lineage>
        <taxon>Eukaryota</taxon>
        <taxon>Viridiplantae</taxon>
        <taxon>Streptophyta</taxon>
        <taxon>Embryophyta</taxon>
        <taxon>Tracheophyta</taxon>
        <taxon>Spermatophyta</taxon>
        <taxon>Magnoliopsida</taxon>
        <taxon>eudicotyledons</taxon>
        <taxon>Gunneridae</taxon>
        <taxon>Pentapetalae</taxon>
        <taxon>rosids</taxon>
        <taxon>fabids</taxon>
        <taxon>Malpighiales</taxon>
        <taxon>Euphorbiaceae</taxon>
        <taxon>Crotonoideae</taxon>
        <taxon>Manihoteae</taxon>
        <taxon>Manihot</taxon>
    </lineage>
</organism>
<dbReference type="Pfam" id="PF03101">
    <property type="entry name" value="FAR1"/>
    <property type="match status" value="1"/>
</dbReference>